<evidence type="ECO:0000256" key="8">
    <source>
        <dbReference type="ARBA" id="ARBA00023288"/>
    </source>
</evidence>
<name>A0ABM1IGT5_POLDO</name>
<keyword evidence="2" id="KW-0336">GPI-anchor</keyword>
<dbReference type="Pfam" id="PF17064">
    <property type="entry name" value="QVR"/>
    <property type="match status" value="1"/>
</dbReference>
<keyword evidence="9" id="KW-1185">Reference proteome</keyword>
<keyword evidence="5" id="KW-1133">Transmembrane helix</keyword>
<dbReference type="InterPro" id="IPR050975">
    <property type="entry name" value="Sleep_regulator"/>
</dbReference>
<keyword evidence="7" id="KW-0325">Glycoprotein</keyword>
<dbReference type="Proteomes" id="UP000694924">
    <property type="component" value="Unplaced"/>
</dbReference>
<evidence type="ECO:0000256" key="4">
    <source>
        <dbReference type="ARBA" id="ARBA00022729"/>
    </source>
</evidence>
<evidence type="ECO:0000256" key="7">
    <source>
        <dbReference type="ARBA" id="ARBA00023180"/>
    </source>
</evidence>
<keyword evidence="4" id="KW-0732">Signal</keyword>
<dbReference type="InterPro" id="IPR031424">
    <property type="entry name" value="QVR-like"/>
</dbReference>
<keyword evidence="3" id="KW-0812">Transmembrane</keyword>
<organism evidence="9 10">
    <name type="scientific">Polistes dominula</name>
    <name type="common">European paper wasp</name>
    <name type="synonym">Vespa dominula</name>
    <dbReference type="NCBI Taxonomy" id="743375"/>
    <lineage>
        <taxon>Eukaryota</taxon>
        <taxon>Metazoa</taxon>
        <taxon>Ecdysozoa</taxon>
        <taxon>Arthropoda</taxon>
        <taxon>Hexapoda</taxon>
        <taxon>Insecta</taxon>
        <taxon>Pterygota</taxon>
        <taxon>Neoptera</taxon>
        <taxon>Endopterygota</taxon>
        <taxon>Hymenoptera</taxon>
        <taxon>Apocrita</taxon>
        <taxon>Aculeata</taxon>
        <taxon>Vespoidea</taxon>
        <taxon>Vespidae</taxon>
        <taxon>Polistinae</taxon>
        <taxon>Polistini</taxon>
        <taxon>Polistes</taxon>
    </lineage>
</organism>
<accession>A0ABM1IGT5</accession>
<dbReference type="PANTHER" id="PTHR33562">
    <property type="entry name" value="ATILLA, ISOFORM B-RELATED-RELATED"/>
    <property type="match status" value="1"/>
</dbReference>
<evidence type="ECO:0000256" key="6">
    <source>
        <dbReference type="ARBA" id="ARBA00023136"/>
    </source>
</evidence>
<evidence type="ECO:0000256" key="3">
    <source>
        <dbReference type="ARBA" id="ARBA00022692"/>
    </source>
</evidence>
<evidence type="ECO:0000256" key="5">
    <source>
        <dbReference type="ARBA" id="ARBA00022989"/>
    </source>
</evidence>
<evidence type="ECO:0000313" key="10">
    <source>
        <dbReference type="RefSeq" id="XP_015179422.1"/>
    </source>
</evidence>
<dbReference type="RefSeq" id="XP_015179422.1">
    <property type="nucleotide sequence ID" value="XM_015323936.1"/>
</dbReference>
<dbReference type="SUPFAM" id="SSF57302">
    <property type="entry name" value="Snake toxin-like"/>
    <property type="match status" value="1"/>
</dbReference>
<evidence type="ECO:0000256" key="1">
    <source>
        <dbReference type="ARBA" id="ARBA00004589"/>
    </source>
</evidence>
<reference evidence="10" key="1">
    <citation type="submission" date="2025-08" db="UniProtKB">
        <authorList>
            <consortium name="RefSeq"/>
        </authorList>
    </citation>
    <scope>IDENTIFICATION</scope>
    <source>
        <tissue evidence="10">Whole body</tissue>
    </source>
</reference>
<comment type="subcellular location">
    <subcellularLocation>
        <location evidence="1">Membrane</location>
        <topology evidence="1">Lipid-anchor</topology>
        <topology evidence="1">GPI-anchor</topology>
    </subcellularLocation>
</comment>
<keyword evidence="8" id="KW-0449">Lipoprotein</keyword>
<keyword evidence="6" id="KW-0472">Membrane</keyword>
<dbReference type="CDD" id="cd23590">
    <property type="entry name" value="TFP_LU_ECD_Bou"/>
    <property type="match status" value="1"/>
</dbReference>
<gene>
    <name evidence="10" type="primary">LOC107067969</name>
</gene>
<sequence length="227" mass="25314">MNKFNVPLKNTHSSKLGRAEVSRASENNKQLCIAAVSCCVLQRPAVFSFIVESLGLVVSITFHSIRCYQCTSTDNTHPFQCNEFLTSDIDIEPESCDDIFGAQYCVKHIGRFEALECYQCTSADKWQCSNGELITNSLQPINCSHVYEAHYCVKTVGRYGGGIGTKRFCSASHLGNYCHTVNQPGDKLTYRTCVYTCDSDGCNSVPSLRSTISVYVISLLLFILFYR</sequence>
<protein>
    <submittedName>
        <fullName evidence="10">Omega-scoloptoxin-Ssm1a isoform X2</fullName>
    </submittedName>
</protein>
<dbReference type="InterPro" id="IPR045860">
    <property type="entry name" value="Snake_toxin-like_sf"/>
</dbReference>
<evidence type="ECO:0000256" key="2">
    <source>
        <dbReference type="ARBA" id="ARBA00022622"/>
    </source>
</evidence>
<dbReference type="PANTHER" id="PTHR33562:SF18">
    <property type="entry name" value="BOUDIN-RELATED"/>
    <property type="match status" value="1"/>
</dbReference>
<evidence type="ECO:0000313" key="9">
    <source>
        <dbReference type="Proteomes" id="UP000694924"/>
    </source>
</evidence>
<proteinExistence type="predicted"/>
<dbReference type="GeneID" id="107067969"/>